<evidence type="ECO:0000256" key="1">
    <source>
        <dbReference type="SAM" id="SignalP"/>
    </source>
</evidence>
<sequence>MKLLSLASVLLFAPFWNMADAIPVNHLDLQDSDPTDNYPNSLPSLVFWTGQVERHGPVVHYAGTSLQDVELRIRRAFPDFSWATAPKSFSEDDNSALTSAANSTIDSTTDALSLDNNDFQINCRTGQVTKNSGRLTAIREGVRYLRGVEGMCSNMPGRCGQISCSHDSAINWCNKTPKVYTMPCKKFAQYAELVANKCGFAGLSHGERPATHSTTFGEGVHKEGFSVEVGRSEEHC</sequence>
<feature type="chain" id="PRO_5041344497" evidence="1">
    <location>
        <begin position="22"/>
        <end position="236"/>
    </location>
</feature>
<accession>A0AA39XN76</accession>
<feature type="signal peptide" evidence="1">
    <location>
        <begin position="1"/>
        <end position="21"/>
    </location>
</feature>
<dbReference type="Proteomes" id="UP001174934">
    <property type="component" value="Unassembled WGS sequence"/>
</dbReference>
<reference evidence="2" key="1">
    <citation type="submission" date="2023-06" db="EMBL/GenBank/DDBJ databases">
        <title>Genome-scale phylogeny and comparative genomics of the fungal order Sordariales.</title>
        <authorList>
            <consortium name="Lawrence Berkeley National Laboratory"/>
            <person name="Hensen N."/>
            <person name="Bonometti L."/>
            <person name="Westerberg I."/>
            <person name="Brannstrom I.O."/>
            <person name="Guillou S."/>
            <person name="Cros-Aarteil S."/>
            <person name="Calhoun S."/>
            <person name="Haridas S."/>
            <person name="Kuo A."/>
            <person name="Mondo S."/>
            <person name="Pangilinan J."/>
            <person name="Riley R."/>
            <person name="LaButti K."/>
            <person name="Andreopoulos B."/>
            <person name="Lipzen A."/>
            <person name="Chen C."/>
            <person name="Yanf M."/>
            <person name="Daum C."/>
            <person name="Ng V."/>
            <person name="Clum A."/>
            <person name="Steindorff A."/>
            <person name="Ohm R."/>
            <person name="Martin F."/>
            <person name="Silar P."/>
            <person name="Natvig D."/>
            <person name="Lalanne C."/>
            <person name="Gautier V."/>
            <person name="Ament-velasquez S.L."/>
            <person name="Kruys A."/>
            <person name="Hutchinson M.I."/>
            <person name="Powell A.J."/>
            <person name="Barry K."/>
            <person name="Miller A.N."/>
            <person name="Grigoriev I.V."/>
            <person name="Debuchy R."/>
            <person name="Gladieux P."/>
            <person name="Thoren M.H."/>
            <person name="Johannesson H."/>
        </authorList>
    </citation>
    <scope>NUCLEOTIDE SEQUENCE</scope>
    <source>
        <strain evidence="2">SMH3391-2</strain>
    </source>
</reference>
<evidence type="ECO:0000313" key="2">
    <source>
        <dbReference type="EMBL" id="KAK0637143.1"/>
    </source>
</evidence>
<dbReference type="EMBL" id="JAULSR010000001">
    <property type="protein sequence ID" value="KAK0637143.1"/>
    <property type="molecule type" value="Genomic_DNA"/>
</dbReference>
<proteinExistence type="predicted"/>
<gene>
    <name evidence="2" type="ORF">B0T17DRAFT_627411</name>
</gene>
<organism evidence="2 3">
    <name type="scientific">Bombardia bombarda</name>
    <dbReference type="NCBI Taxonomy" id="252184"/>
    <lineage>
        <taxon>Eukaryota</taxon>
        <taxon>Fungi</taxon>
        <taxon>Dikarya</taxon>
        <taxon>Ascomycota</taxon>
        <taxon>Pezizomycotina</taxon>
        <taxon>Sordariomycetes</taxon>
        <taxon>Sordariomycetidae</taxon>
        <taxon>Sordariales</taxon>
        <taxon>Lasiosphaeriaceae</taxon>
        <taxon>Bombardia</taxon>
    </lineage>
</organism>
<protein>
    <submittedName>
        <fullName evidence="2">Uncharacterized protein</fullName>
    </submittedName>
</protein>
<keyword evidence="1" id="KW-0732">Signal</keyword>
<dbReference type="PANTHER" id="PTHR35605:SF1">
    <property type="entry name" value="ECP2 EFFECTOR PROTEIN DOMAIN-CONTAINING PROTEIN-RELATED"/>
    <property type="match status" value="1"/>
</dbReference>
<dbReference type="AlphaFoldDB" id="A0AA39XN76"/>
<evidence type="ECO:0000313" key="3">
    <source>
        <dbReference type="Proteomes" id="UP001174934"/>
    </source>
</evidence>
<keyword evidence="3" id="KW-1185">Reference proteome</keyword>
<name>A0AA39XN76_9PEZI</name>
<comment type="caution">
    <text evidence="2">The sequence shown here is derived from an EMBL/GenBank/DDBJ whole genome shotgun (WGS) entry which is preliminary data.</text>
</comment>
<dbReference type="PANTHER" id="PTHR35605">
    <property type="entry name" value="ECP2 EFFECTOR PROTEIN DOMAIN-CONTAINING PROTEIN-RELATED"/>
    <property type="match status" value="1"/>
</dbReference>